<dbReference type="InterPro" id="IPR035959">
    <property type="entry name" value="RutC-like_sf"/>
</dbReference>
<comment type="caution">
    <text evidence="3">The sequence shown here is derived from an EMBL/GenBank/DDBJ whole genome shotgun (WGS) entry which is preliminary data.</text>
</comment>
<dbReference type="SUPFAM" id="SSF55298">
    <property type="entry name" value="YjgF-like"/>
    <property type="match status" value="1"/>
</dbReference>
<keyword evidence="2" id="KW-0732">Signal</keyword>
<protein>
    <submittedName>
        <fullName evidence="3">RidA family protein</fullName>
    </submittedName>
</protein>
<dbReference type="Pfam" id="PF01042">
    <property type="entry name" value="Ribonuc_L-PSP"/>
    <property type="match status" value="1"/>
</dbReference>
<dbReference type="RefSeq" id="WP_143554729.1">
    <property type="nucleotide sequence ID" value="NZ_VJWA01000001.1"/>
</dbReference>
<dbReference type="PANTHER" id="PTHR11803:SF58">
    <property type="entry name" value="PROTEIN HMF1-RELATED"/>
    <property type="match status" value="1"/>
</dbReference>
<dbReference type="InterPro" id="IPR038743">
    <property type="entry name" value="YjgH-like"/>
</dbReference>
<feature type="signal peptide" evidence="2">
    <location>
        <begin position="1"/>
        <end position="19"/>
    </location>
</feature>
<reference evidence="3 4" key="1">
    <citation type="submission" date="2019-07" db="EMBL/GenBank/DDBJ databases">
        <title>Novel species isolated from glacier.</title>
        <authorList>
            <person name="Liu Q."/>
            <person name="Xin Y.-H."/>
        </authorList>
    </citation>
    <scope>NUCLEOTIDE SEQUENCE [LARGE SCALE GENOMIC DNA]</scope>
    <source>
        <strain evidence="3 4">LB1R16</strain>
    </source>
</reference>
<comment type="similarity">
    <text evidence="1">Belongs to the RutC family.</text>
</comment>
<dbReference type="CDD" id="cd02198">
    <property type="entry name" value="YjgH_like"/>
    <property type="match status" value="1"/>
</dbReference>
<gene>
    <name evidence="3" type="ORF">FMM06_03000</name>
</gene>
<dbReference type="InterPro" id="IPR006175">
    <property type="entry name" value="YjgF/YER057c/UK114"/>
</dbReference>
<proteinExistence type="inferred from homology"/>
<dbReference type="EMBL" id="VJWA01000001">
    <property type="protein sequence ID" value="TRW17184.1"/>
    <property type="molecule type" value="Genomic_DNA"/>
</dbReference>
<organism evidence="3 4">
    <name type="scientific">Glacieibacterium frigidum</name>
    <dbReference type="NCBI Taxonomy" id="2593303"/>
    <lineage>
        <taxon>Bacteria</taxon>
        <taxon>Pseudomonadati</taxon>
        <taxon>Pseudomonadota</taxon>
        <taxon>Alphaproteobacteria</taxon>
        <taxon>Sphingomonadales</taxon>
        <taxon>Sphingosinicellaceae</taxon>
        <taxon>Glacieibacterium</taxon>
    </lineage>
</organism>
<dbReference type="Gene3D" id="3.30.1330.40">
    <property type="entry name" value="RutC-like"/>
    <property type="match status" value="1"/>
</dbReference>
<dbReference type="AlphaFoldDB" id="A0A552UG47"/>
<evidence type="ECO:0000256" key="1">
    <source>
        <dbReference type="ARBA" id="ARBA00010552"/>
    </source>
</evidence>
<dbReference type="GO" id="GO:0005829">
    <property type="term" value="C:cytosol"/>
    <property type="evidence" value="ECO:0007669"/>
    <property type="project" value="TreeGrafter"/>
</dbReference>
<keyword evidence="4" id="KW-1185">Reference proteome</keyword>
<dbReference type="PANTHER" id="PTHR11803">
    <property type="entry name" value="2-IMINOBUTANOATE/2-IMINOPROPANOATE DEAMINASE RIDA"/>
    <property type="match status" value="1"/>
</dbReference>
<dbReference type="GO" id="GO:0019239">
    <property type="term" value="F:deaminase activity"/>
    <property type="evidence" value="ECO:0007669"/>
    <property type="project" value="TreeGrafter"/>
</dbReference>
<accession>A0A552UG47</accession>
<sequence length="152" mass="16093">MSARYLAALALLTATAATARDPANVIMPTDPRALAQQQQYGYAGAVIAGDTIYLSGVIAGPAATPADMEPAYERAFAQIPAILKRSGASWDDVVDMTTYHTDLAGQAAAISAVKNRYVKAPFPAWTAIQISKLFEPSGITEIKVVARKPAKR</sequence>
<dbReference type="Proteomes" id="UP000317894">
    <property type="component" value="Unassembled WGS sequence"/>
</dbReference>
<dbReference type="OrthoDB" id="9809792at2"/>
<evidence type="ECO:0000313" key="4">
    <source>
        <dbReference type="Proteomes" id="UP000317894"/>
    </source>
</evidence>
<feature type="chain" id="PRO_5021736685" evidence="2">
    <location>
        <begin position="20"/>
        <end position="152"/>
    </location>
</feature>
<evidence type="ECO:0000313" key="3">
    <source>
        <dbReference type="EMBL" id="TRW17184.1"/>
    </source>
</evidence>
<name>A0A552UG47_9SPHN</name>
<evidence type="ECO:0000256" key="2">
    <source>
        <dbReference type="SAM" id="SignalP"/>
    </source>
</evidence>